<dbReference type="Pfam" id="PF04390">
    <property type="entry name" value="LptE"/>
    <property type="match status" value="1"/>
</dbReference>
<comment type="function">
    <text evidence="6">Together with LptD, is involved in the assembly of lipopolysaccharide (LPS) at the surface of the outer membrane. Required for the proper assembly of LptD. Binds LPS and may serve as the LPS recognition site at the outer membrane.</text>
</comment>
<keyword evidence="3 6" id="KW-0564">Palmitate</keyword>
<evidence type="ECO:0000313" key="8">
    <source>
        <dbReference type="Proteomes" id="UP000008291"/>
    </source>
</evidence>
<dbReference type="eggNOG" id="COG2980">
    <property type="taxonomic scope" value="Bacteria"/>
</dbReference>
<dbReference type="OrthoDB" id="5298094at2"/>
<dbReference type="GO" id="GO:0015920">
    <property type="term" value="P:lipopolysaccharide transport"/>
    <property type="evidence" value="ECO:0007669"/>
    <property type="project" value="TreeGrafter"/>
</dbReference>
<evidence type="ECO:0000256" key="4">
    <source>
        <dbReference type="ARBA" id="ARBA00023237"/>
    </source>
</evidence>
<dbReference type="GO" id="GO:1990351">
    <property type="term" value="C:transporter complex"/>
    <property type="evidence" value="ECO:0007669"/>
    <property type="project" value="TreeGrafter"/>
</dbReference>
<comment type="similarity">
    <text evidence="6">Belongs to the LptE lipoprotein family.</text>
</comment>
<comment type="subunit">
    <text evidence="6">Component of the lipopolysaccharide transport and assembly complex. Interacts with LptD.</text>
</comment>
<protein>
    <recommendedName>
        <fullName evidence="6">LPS-assembly lipoprotein LptE</fullName>
    </recommendedName>
</protein>
<evidence type="ECO:0000256" key="3">
    <source>
        <dbReference type="ARBA" id="ARBA00023139"/>
    </source>
</evidence>
<dbReference type="HOGENOM" id="CLU_103309_0_2_4"/>
<dbReference type="GO" id="GO:0009279">
    <property type="term" value="C:cell outer membrane"/>
    <property type="evidence" value="ECO:0007669"/>
    <property type="project" value="UniProtKB-SubCell"/>
</dbReference>
<dbReference type="EMBL" id="CP000116">
    <property type="protein sequence ID" value="AAZ98397.1"/>
    <property type="molecule type" value="Genomic_DNA"/>
</dbReference>
<dbReference type="STRING" id="292415.Tbd_2444"/>
<dbReference type="GO" id="GO:0043165">
    <property type="term" value="P:Gram-negative-bacterium-type cell outer membrane assembly"/>
    <property type="evidence" value="ECO:0007669"/>
    <property type="project" value="UniProtKB-UniRule"/>
</dbReference>
<dbReference type="Proteomes" id="UP000008291">
    <property type="component" value="Chromosome"/>
</dbReference>
<proteinExistence type="inferred from homology"/>
<dbReference type="HAMAP" id="MF_01186">
    <property type="entry name" value="LPS_assembly_LptE"/>
    <property type="match status" value="1"/>
</dbReference>
<dbReference type="InterPro" id="IPR007485">
    <property type="entry name" value="LPS_assembly_LptE"/>
</dbReference>
<dbReference type="AlphaFoldDB" id="Q3SG59"/>
<comment type="subcellular location">
    <subcellularLocation>
        <location evidence="6">Cell outer membrane</location>
        <topology evidence="6">Lipid-anchor</topology>
    </subcellularLocation>
</comment>
<dbReference type="Gene3D" id="3.30.160.150">
    <property type="entry name" value="Lipoprotein like domain"/>
    <property type="match status" value="1"/>
</dbReference>
<dbReference type="GO" id="GO:0001530">
    <property type="term" value="F:lipopolysaccharide binding"/>
    <property type="evidence" value="ECO:0007669"/>
    <property type="project" value="TreeGrafter"/>
</dbReference>
<accession>Q3SG59</accession>
<keyword evidence="8" id="KW-1185">Reference proteome</keyword>
<organism evidence="7 8">
    <name type="scientific">Thiobacillus denitrificans (strain ATCC 25259 / T1)</name>
    <dbReference type="NCBI Taxonomy" id="292415"/>
    <lineage>
        <taxon>Bacteria</taxon>
        <taxon>Pseudomonadati</taxon>
        <taxon>Pseudomonadota</taxon>
        <taxon>Betaproteobacteria</taxon>
        <taxon>Nitrosomonadales</taxon>
        <taxon>Thiobacillaceae</taxon>
        <taxon>Thiobacillus</taxon>
    </lineage>
</organism>
<keyword evidence="5 6" id="KW-0449">Lipoprotein</keyword>
<keyword evidence="7" id="KW-0812">Transmembrane</keyword>
<sequence>MNRRLFLAVLPAALAAGCGFQLRRTAGIPFKSLYLDAPGGSAVAQRLRSLLTANRKTRLVTVPGEAEALLKLTQEVRSKRILSLSGAGRVTEYRLGLTLSYSIVGPDERVLAEPESLELNRDMTYDDSQLLAKGAEEQLLYRDMEDSAARRILRRLQALGGDT</sequence>
<evidence type="ECO:0000313" key="7">
    <source>
        <dbReference type="EMBL" id="AAZ98397.1"/>
    </source>
</evidence>
<name>Q3SG59_THIDA</name>
<keyword evidence="1 6" id="KW-0732">Signal</keyword>
<dbReference type="PANTHER" id="PTHR38098">
    <property type="entry name" value="LPS-ASSEMBLY LIPOPROTEIN LPTE"/>
    <property type="match status" value="1"/>
</dbReference>
<dbReference type="PROSITE" id="PS51257">
    <property type="entry name" value="PROKAR_LIPOPROTEIN"/>
    <property type="match status" value="1"/>
</dbReference>
<gene>
    <name evidence="6" type="primary">lptE</name>
    <name evidence="7" type="ordered locus">Tbd_2444</name>
</gene>
<reference evidence="7 8" key="1">
    <citation type="journal article" date="2006" name="J. Bacteriol.">
        <title>The genome sequence of the obligately chemolithoautotrophic, facultatively anaerobic bacterium Thiobacillus denitrificans.</title>
        <authorList>
            <person name="Beller H.R."/>
            <person name="Chain P.S."/>
            <person name="Letain T.E."/>
            <person name="Chakicherla A."/>
            <person name="Larimer F.W."/>
            <person name="Richardson P.M."/>
            <person name="Coleman M.A."/>
            <person name="Wood A.P."/>
            <person name="Kelly D.P."/>
        </authorList>
    </citation>
    <scope>NUCLEOTIDE SEQUENCE [LARGE SCALE GENOMIC DNA]</scope>
    <source>
        <strain evidence="7 8">ATCC 25259</strain>
    </source>
</reference>
<keyword evidence="2 6" id="KW-0472">Membrane</keyword>
<evidence type="ECO:0000256" key="5">
    <source>
        <dbReference type="ARBA" id="ARBA00023288"/>
    </source>
</evidence>
<dbReference type="RefSeq" id="WP_011312956.1">
    <property type="nucleotide sequence ID" value="NC_007404.1"/>
</dbReference>
<keyword evidence="4 6" id="KW-0998">Cell outer membrane</keyword>
<evidence type="ECO:0000256" key="1">
    <source>
        <dbReference type="ARBA" id="ARBA00022729"/>
    </source>
</evidence>
<dbReference type="KEGG" id="tbd:Tbd_2444"/>
<dbReference type="PANTHER" id="PTHR38098:SF1">
    <property type="entry name" value="LPS-ASSEMBLY LIPOPROTEIN LPTE"/>
    <property type="match status" value="1"/>
</dbReference>
<evidence type="ECO:0000256" key="6">
    <source>
        <dbReference type="HAMAP-Rule" id="MF_01186"/>
    </source>
</evidence>
<evidence type="ECO:0000256" key="2">
    <source>
        <dbReference type="ARBA" id="ARBA00023136"/>
    </source>
</evidence>